<accession>A0A8J5WGJ5</accession>
<dbReference type="EMBL" id="JAAALK010000081">
    <property type="protein sequence ID" value="KAG8091193.1"/>
    <property type="molecule type" value="Genomic_DNA"/>
</dbReference>
<dbReference type="Proteomes" id="UP000729402">
    <property type="component" value="Unassembled WGS sequence"/>
</dbReference>
<name>A0A8J5WGJ5_ZIZPA</name>
<proteinExistence type="predicted"/>
<organism evidence="2 3">
    <name type="scientific">Zizania palustris</name>
    <name type="common">Northern wild rice</name>
    <dbReference type="NCBI Taxonomy" id="103762"/>
    <lineage>
        <taxon>Eukaryota</taxon>
        <taxon>Viridiplantae</taxon>
        <taxon>Streptophyta</taxon>
        <taxon>Embryophyta</taxon>
        <taxon>Tracheophyta</taxon>
        <taxon>Spermatophyta</taxon>
        <taxon>Magnoliopsida</taxon>
        <taxon>Liliopsida</taxon>
        <taxon>Poales</taxon>
        <taxon>Poaceae</taxon>
        <taxon>BOP clade</taxon>
        <taxon>Oryzoideae</taxon>
        <taxon>Oryzeae</taxon>
        <taxon>Zizaniinae</taxon>
        <taxon>Zizania</taxon>
    </lineage>
</organism>
<evidence type="ECO:0000313" key="2">
    <source>
        <dbReference type="EMBL" id="KAG8091193.1"/>
    </source>
</evidence>
<keyword evidence="3" id="KW-1185">Reference proteome</keyword>
<feature type="signal peptide" evidence="1">
    <location>
        <begin position="1"/>
        <end position="22"/>
    </location>
</feature>
<reference evidence="2" key="1">
    <citation type="journal article" date="2021" name="bioRxiv">
        <title>Whole Genome Assembly and Annotation of Northern Wild Rice, Zizania palustris L., Supports a Whole Genome Duplication in the Zizania Genus.</title>
        <authorList>
            <person name="Haas M."/>
            <person name="Kono T."/>
            <person name="Macchietto M."/>
            <person name="Millas R."/>
            <person name="McGilp L."/>
            <person name="Shao M."/>
            <person name="Duquette J."/>
            <person name="Hirsch C.N."/>
            <person name="Kimball J."/>
        </authorList>
    </citation>
    <scope>NUCLEOTIDE SEQUENCE</scope>
    <source>
        <tissue evidence="2">Fresh leaf tissue</tissue>
    </source>
</reference>
<reference evidence="2" key="2">
    <citation type="submission" date="2021-02" db="EMBL/GenBank/DDBJ databases">
        <authorList>
            <person name="Kimball J.A."/>
            <person name="Haas M.W."/>
            <person name="Macchietto M."/>
            <person name="Kono T."/>
            <person name="Duquette J."/>
            <person name="Shao M."/>
        </authorList>
    </citation>
    <scope>NUCLEOTIDE SEQUENCE</scope>
    <source>
        <tissue evidence="2">Fresh leaf tissue</tissue>
    </source>
</reference>
<evidence type="ECO:0000256" key="1">
    <source>
        <dbReference type="SAM" id="SignalP"/>
    </source>
</evidence>
<keyword evidence="1" id="KW-0732">Signal</keyword>
<evidence type="ECO:0000313" key="3">
    <source>
        <dbReference type="Proteomes" id="UP000729402"/>
    </source>
</evidence>
<dbReference type="AlphaFoldDB" id="A0A8J5WGJ5"/>
<gene>
    <name evidence="2" type="ORF">GUJ93_ZPchr0011g28935</name>
</gene>
<comment type="caution">
    <text evidence="2">The sequence shown here is derived from an EMBL/GenBank/DDBJ whole genome shotgun (WGS) entry which is preliminary data.</text>
</comment>
<sequence length="76" mass="7644">MVRIIVVMLRLILVPISPSISGDLGGAHAALTGLLAAEVGSGGGLEGVEAILRRRVVALLVKAEKAVDAASLEATS</sequence>
<evidence type="ECO:0008006" key="4">
    <source>
        <dbReference type="Google" id="ProtNLM"/>
    </source>
</evidence>
<protein>
    <recommendedName>
        <fullName evidence="4">Secreted protein</fullName>
    </recommendedName>
</protein>
<feature type="chain" id="PRO_5035201947" description="Secreted protein" evidence="1">
    <location>
        <begin position="23"/>
        <end position="76"/>
    </location>
</feature>